<dbReference type="PATRIC" id="fig|187330.3.peg.233"/>
<evidence type="ECO:0000313" key="3">
    <source>
        <dbReference type="Proteomes" id="UP000037848"/>
    </source>
</evidence>
<dbReference type="PANTHER" id="PTHR38834:SF3">
    <property type="entry name" value="SOLUTE-BINDING PROTEIN FAMILY 3_N-TERMINAL DOMAIN-CONTAINING PROTEIN"/>
    <property type="match status" value="1"/>
</dbReference>
<reference evidence="2 3" key="1">
    <citation type="submission" date="2015-08" db="EMBL/GenBank/DDBJ databases">
        <title>Draft Genome Sequence of Pseudoalteromonas porphyrae UCD-SED14.</title>
        <authorList>
            <person name="Coil D.A."/>
            <person name="Jospin G."/>
            <person name="Lee R.D."/>
            <person name="Eisen J.A."/>
        </authorList>
    </citation>
    <scope>NUCLEOTIDE SEQUENCE [LARGE SCALE GENOMIC DNA]</scope>
    <source>
        <strain evidence="2 3">UCD-SED14</strain>
    </source>
</reference>
<dbReference type="InterPro" id="IPR001638">
    <property type="entry name" value="Solute-binding_3/MltF_N"/>
</dbReference>
<dbReference type="AlphaFoldDB" id="A0A0N1ESB9"/>
<dbReference type="Pfam" id="PF00497">
    <property type="entry name" value="SBP_bac_3"/>
    <property type="match status" value="1"/>
</dbReference>
<dbReference type="Gene3D" id="3.40.190.10">
    <property type="entry name" value="Periplasmic binding protein-like II"/>
    <property type="match status" value="2"/>
</dbReference>
<dbReference type="PANTHER" id="PTHR38834">
    <property type="entry name" value="PERIPLASMIC SUBSTRATE BINDING PROTEIN FAMILY 3"/>
    <property type="match status" value="1"/>
</dbReference>
<dbReference type="SUPFAM" id="SSF53850">
    <property type="entry name" value="Periplasmic binding protein-like II"/>
    <property type="match status" value="1"/>
</dbReference>
<accession>A0A0N1ESB9</accession>
<dbReference type="EMBL" id="LHPH01000001">
    <property type="protein sequence ID" value="KPH65710.1"/>
    <property type="molecule type" value="Genomic_DNA"/>
</dbReference>
<gene>
    <name evidence="2" type="ORF">ADS77_01120</name>
</gene>
<comment type="caution">
    <text evidence="2">The sequence shown here is derived from an EMBL/GenBank/DDBJ whole genome shotgun (WGS) entry which is preliminary data.</text>
</comment>
<keyword evidence="3" id="KW-1185">Reference proteome</keyword>
<organism evidence="2 3">
    <name type="scientific">Pseudoalteromonas porphyrae</name>
    <dbReference type="NCBI Taxonomy" id="187330"/>
    <lineage>
        <taxon>Bacteria</taxon>
        <taxon>Pseudomonadati</taxon>
        <taxon>Pseudomonadota</taxon>
        <taxon>Gammaproteobacteria</taxon>
        <taxon>Alteromonadales</taxon>
        <taxon>Pseudoalteromonadaceae</taxon>
        <taxon>Pseudoalteromonas</taxon>
    </lineage>
</organism>
<name>A0A0N1ESB9_9GAMM</name>
<evidence type="ECO:0000259" key="1">
    <source>
        <dbReference type="Pfam" id="PF00497"/>
    </source>
</evidence>
<dbReference type="RefSeq" id="WP_235575679.1">
    <property type="nucleotide sequence ID" value="NZ_LHPH01000001.1"/>
</dbReference>
<sequence length="226" mass="25640">MSSFAQPTLVVVTEFSPPHQTQIGNKVGGFSTDIVTMIVNEANMNASISIYPWARAYQMVSRQKNTLIYSLARTPERESLFHWIAPIVHFKLGFVKLAQRDDVRVNNMQQAKHYKIAVQRNDLAYTVLNNHGFDLLLTPDIQNSYHLLLAKKVDLIIDDENYIPAMSKHIGVSPDRFSFIYAIDELNVDGYLAANLDIDPEILHALQQAFLKIKDAAKYKALLEAH</sequence>
<dbReference type="Proteomes" id="UP000037848">
    <property type="component" value="Unassembled WGS sequence"/>
</dbReference>
<proteinExistence type="predicted"/>
<protein>
    <submittedName>
        <fullName evidence="2">Amino acid ABC transporter substrate-binding protein</fullName>
    </submittedName>
</protein>
<feature type="domain" description="Solute-binding protein family 3/N-terminal" evidence="1">
    <location>
        <begin position="12"/>
        <end position="224"/>
    </location>
</feature>
<dbReference type="STRING" id="187330.AMS58_05315"/>
<evidence type="ECO:0000313" key="2">
    <source>
        <dbReference type="EMBL" id="KPH65710.1"/>
    </source>
</evidence>